<dbReference type="SUPFAM" id="SSF50630">
    <property type="entry name" value="Acid proteases"/>
    <property type="match status" value="1"/>
</dbReference>
<organism evidence="2 3">
    <name type="scientific">Trichoglossum hirsutum</name>
    <dbReference type="NCBI Taxonomy" id="265104"/>
    <lineage>
        <taxon>Eukaryota</taxon>
        <taxon>Fungi</taxon>
        <taxon>Dikarya</taxon>
        <taxon>Ascomycota</taxon>
        <taxon>Pezizomycotina</taxon>
        <taxon>Geoglossomycetes</taxon>
        <taxon>Geoglossales</taxon>
        <taxon>Geoglossaceae</taxon>
        <taxon>Trichoglossum</taxon>
    </lineage>
</organism>
<name>A0A9P8IEH2_9PEZI</name>
<reference evidence="2" key="1">
    <citation type="submission" date="2021-03" db="EMBL/GenBank/DDBJ databases">
        <title>Comparative genomics and phylogenomic investigation of the class Geoglossomycetes provide insights into ecological specialization and systematics.</title>
        <authorList>
            <person name="Melie T."/>
            <person name="Pirro S."/>
            <person name="Miller A.N."/>
            <person name="Quandt A."/>
        </authorList>
    </citation>
    <scope>NUCLEOTIDE SEQUENCE</scope>
    <source>
        <strain evidence="2">CAQ_001_2017</strain>
    </source>
</reference>
<dbReference type="EMBL" id="JAGHQM010002836">
    <property type="protein sequence ID" value="KAH0548106.1"/>
    <property type="molecule type" value="Genomic_DNA"/>
</dbReference>
<evidence type="ECO:0000256" key="1">
    <source>
        <dbReference type="SAM" id="SignalP"/>
    </source>
</evidence>
<feature type="signal peptide" evidence="1">
    <location>
        <begin position="1"/>
        <end position="27"/>
    </location>
</feature>
<keyword evidence="3" id="KW-1185">Reference proteome</keyword>
<protein>
    <recommendedName>
        <fullName evidence="4">Peptidase A1 domain-containing protein</fullName>
    </recommendedName>
</protein>
<comment type="caution">
    <text evidence="2">The sequence shown here is derived from an EMBL/GenBank/DDBJ whole genome shotgun (WGS) entry which is preliminary data.</text>
</comment>
<evidence type="ECO:0008006" key="4">
    <source>
        <dbReference type="Google" id="ProtNLM"/>
    </source>
</evidence>
<dbReference type="InterPro" id="IPR021109">
    <property type="entry name" value="Peptidase_aspartic_dom_sf"/>
</dbReference>
<feature type="chain" id="PRO_5040189342" description="Peptidase A1 domain-containing protein" evidence="1">
    <location>
        <begin position="28"/>
        <end position="392"/>
    </location>
</feature>
<accession>A0A9P8IEH2</accession>
<evidence type="ECO:0000313" key="3">
    <source>
        <dbReference type="Proteomes" id="UP000750711"/>
    </source>
</evidence>
<sequence length="392" mass="41420">MALVPPLVTHIFSSLLLLLHLLQFASAVPSATSGSCSSPQFTAPLSTCTFASGATSYGIIVEVGGPPTPQRLCLAPSTLVNSTIVSVDSLCDPHLTRRECESLHGGLFDKKQSSTWKDVLLPQYNSTRQEGAWAHLNPSGIVDVGYDTLRIPGGNEVALYGFGIALDASPKGTLGLGTESLFLDEVVTKGYAPSQSWSLDVGSQSVAHPRDGELVVGGYNKGRADGNFAWQNISDLSGGQPCPLRTSIKEMSIIMEDGKEKPLLSSSGPVDACIEPYKNSFHFTTALLSAWKTATDYDDDFAKTFAATNAQSNLLMEPGLIYSGAAPKWSLSITTASGYKTTIPQFELQQPLSGLNATGNKQTMGNATHVPVAASPTGEGTISTLGRIFLSQ</sequence>
<evidence type="ECO:0000313" key="2">
    <source>
        <dbReference type="EMBL" id="KAH0548106.1"/>
    </source>
</evidence>
<proteinExistence type="predicted"/>
<dbReference type="Proteomes" id="UP000750711">
    <property type="component" value="Unassembled WGS sequence"/>
</dbReference>
<feature type="non-terminal residue" evidence="2">
    <location>
        <position position="392"/>
    </location>
</feature>
<keyword evidence="1" id="KW-0732">Signal</keyword>
<gene>
    <name evidence="2" type="ORF">GP486_008164</name>
</gene>
<dbReference type="AlphaFoldDB" id="A0A9P8IEH2"/>
<dbReference type="Gene3D" id="2.40.70.10">
    <property type="entry name" value="Acid Proteases"/>
    <property type="match status" value="1"/>
</dbReference>